<dbReference type="SUPFAM" id="SSF100950">
    <property type="entry name" value="NagB/RpiA/CoA transferase-like"/>
    <property type="match status" value="2"/>
</dbReference>
<dbReference type="Gene3D" id="3.40.1080.20">
    <property type="entry name" value="Acetyl-CoA hydrolase/transferase C-terminal domain"/>
    <property type="match status" value="1"/>
</dbReference>
<dbReference type="InterPro" id="IPR046433">
    <property type="entry name" value="ActCoA_hydro"/>
</dbReference>
<organism evidence="2 3">
    <name type="scientific">Pollutimonas nitritireducens</name>
    <dbReference type="NCBI Taxonomy" id="2045209"/>
    <lineage>
        <taxon>Bacteria</taxon>
        <taxon>Pseudomonadati</taxon>
        <taxon>Pseudomonadota</taxon>
        <taxon>Betaproteobacteria</taxon>
        <taxon>Burkholderiales</taxon>
        <taxon>Alcaligenaceae</taxon>
        <taxon>Pollutimonas</taxon>
    </lineage>
</organism>
<dbReference type="OrthoDB" id="9801795at2"/>
<evidence type="ECO:0000313" key="3">
    <source>
        <dbReference type="Proteomes" id="UP000234328"/>
    </source>
</evidence>
<dbReference type="Gene3D" id="3.40.1080.10">
    <property type="entry name" value="Glutaconate Coenzyme A-transferase"/>
    <property type="match status" value="1"/>
</dbReference>
<keyword evidence="2" id="KW-0378">Hydrolase</keyword>
<feature type="domain" description="Acetyl-CoA hydrolase/transferase C-terminal" evidence="1">
    <location>
        <begin position="266"/>
        <end position="413"/>
    </location>
</feature>
<dbReference type="InterPro" id="IPR038460">
    <property type="entry name" value="AcetylCoA_hyd_C_sf"/>
</dbReference>
<dbReference type="InterPro" id="IPR037171">
    <property type="entry name" value="NagB/RpiA_transferase-like"/>
</dbReference>
<dbReference type="PANTHER" id="PTHR21432">
    <property type="entry name" value="ACETYL-COA HYDROLASE-RELATED"/>
    <property type="match status" value="1"/>
</dbReference>
<proteinExistence type="predicted"/>
<dbReference type="Proteomes" id="UP000234328">
    <property type="component" value="Unassembled WGS sequence"/>
</dbReference>
<sequence>MCPASTPNLAQYIRPGDTITFGQADAQPLTLLRALAAQRHAIGRVRLFLGMGQGLQDILRPEYADTFDYLAYCGTGSNRELSKAGVLDIITENYSAIPSLLENGSLRADIVMLQLSLPDKQGRYSLGMAREYLVSALHNARAILAEVNPSTPWTYGGPYLHEHEIDLLIESETEDCSTNLEIDEPGPIAIAIGRNVASIVQDCATLQTGIGSMPDAILAALVNHRDLGLHSGSLGEGIIRIAECGALTNARKGVDVGLTIGGILMGGPRLRRFAHRNPQLELRSTAYTHNADVLARLNRFTAVNSAIEVDLTGQVNAETAGGNYLGAVGGVVDFLRGANASKGGVPIIALPSMAYDKSRIVTSLNGPVTVPRNCPCVIVTEHGIADLRGLTLSQRIDRMISIAHPAQRDDLESAISAQSPQGWKTR</sequence>
<dbReference type="EMBL" id="PDNV01000006">
    <property type="protein sequence ID" value="PLC53983.1"/>
    <property type="molecule type" value="Genomic_DNA"/>
</dbReference>
<protein>
    <submittedName>
        <fullName evidence="2">Acetyl-CoA hydrolase</fullName>
    </submittedName>
</protein>
<keyword evidence="3" id="KW-1185">Reference proteome</keyword>
<dbReference type="GO" id="GO:0006083">
    <property type="term" value="P:acetate metabolic process"/>
    <property type="evidence" value="ECO:0007669"/>
    <property type="project" value="InterPro"/>
</dbReference>
<dbReference type="RefSeq" id="WP_102070100.1">
    <property type="nucleotide sequence ID" value="NZ_PDNV01000006.1"/>
</dbReference>
<comment type="caution">
    <text evidence="2">The sequence shown here is derived from an EMBL/GenBank/DDBJ whole genome shotgun (WGS) entry which is preliminary data.</text>
</comment>
<gene>
    <name evidence="2" type="ORF">CR155_11195</name>
</gene>
<evidence type="ECO:0000259" key="1">
    <source>
        <dbReference type="Pfam" id="PF13336"/>
    </source>
</evidence>
<dbReference type="Gene3D" id="3.30.750.70">
    <property type="entry name" value="4-hydroxybutyrate coenzyme like domains"/>
    <property type="match status" value="1"/>
</dbReference>
<dbReference type="Pfam" id="PF13336">
    <property type="entry name" value="AcetylCoA_hyd_C"/>
    <property type="match status" value="1"/>
</dbReference>
<dbReference type="InterPro" id="IPR026888">
    <property type="entry name" value="AcetylCoA_hyd_C"/>
</dbReference>
<evidence type="ECO:0000313" key="2">
    <source>
        <dbReference type="EMBL" id="PLC53983.1"/>
    </source>
</evidence>
<dbReference type="PANTHER" id="PTHR21432:SF20">
    <property type="entry name" value="ACETYL-COA HYDROLASE"/>
    <property type="match status" value="1"/>
</dbReference>
<dbReference type="AlphaFoldDB" id="A0A2N4UG34"/>
<dbReference type="GO" id="GO:0008775">
    <property type="term" value="F:acetate CoA-transferase activity"/>
    <property type="evidence" value="ECO:0007669"/>
    <property type="project" value="InterPro"/>
</dbReference>
<name>A0A2N4UG34_9BURK</name>
<reference evidence="2 3" key="1">
    <citation type="submission" date="2017-10" db="EMBL/GenBank/DDBJ databases">
        <title>Two draft genome sequences of Pusillimonas sp. strains isolated from a nitrate- and radionuclide-contaminated groundwater in Russia.</title>
        <authorList>
            <person name="Grouzdev D.S."/>
            <person name="Tourova T.P."/>
            <person name="Goeva M.A."/>
            <person name="Babich T.L."/>
            <person name="Sokolova D.S."/>
            <person name="Abdullin R."/>
            <person name="Poltaraus A.B."/>
            <person name="Toshchakov S.V."/>
            <person name="Nazina T.N."/>
        </authorList>
    </citation>
    <scope>NUCLEOTIDE SEQUENCE [LARGE SCALE GENOMIC DNA]</scope>
    <source>
        <strain evidence="2 3">JR1/69-2-13</strain>
    </source>
</reference>
<dbReference type="GO" id="GO:0016787">
    <property type="term" value="F:hydrolase activity"/>
    <property type="evidence" value="ECO:0007669"/>
    <property type="project" value="UniProtKB-KW"/>
</dbReference>
<accession>A0A2N4UG34</accession>